<dbReference type="PANTHER" id="PTHR37973">
    <property type="entry name" value="CHONDROITIN PROTEOGLYCAN 3"/>
    <property type="match status" value="1"/>
</dbReference>
<keyword evidence="4" id="KW-1185">Reference proteome</keyword>
<feature type="region of interest" description="Disordered" evidence="1">
    <location>
        <begin position="37"/>
        <end position="64"/>
    </location>
</feature>
<name>A0A2G5VH78_9PELO</name>
<dbReference type="Proteomes" id="UP000230233">
    <property type="component" value="Chromosome I"/>
</dbReference>
<proteinExistence type="predicted"/>
<feature type="chain" id="PRO_5013613303" description="Chondroitin proteoglycan 3" evidence="2">
    <location>
        <begin position="18"/>
        <end position="258"/>
    </location>
</feature>
<dbReference type="InterPro" id="IPR039260">
    <property type="entry name" value="Cpg-3"/>
</dbReference>
<evidence type="ECO:0000313" key="4">
    <source>
        <dbReference type="Proteomes" id="UP000230233"/>
    </source>
</evidence>
<evidence type="ECO:0008006" key="5">
    <source>
        <dbReference type="Google" id="ProtNLM"/>
    </source>
</evidence>
<feature type="compositionally biased region" description="Low complexity" evidence="1">
    <location>
        <begin position="39"/>
        <end position="49"/>
    </location>
</feature>
<reference evidence="4" key="1">
    <citation type="submission" date="2017-10" db="EMBL/GenBank/DDBJ databases">
        <title>Rapid genome shrinkage in a self-fertile nematode reveals novel sperm competition proteins.</title>
        <authorList>
            <person name="Yin D."/>
            <person name="Schwarz E.M."/>
            <person name="Thomas C.G."/>
            <person name="Felde R.L."/>
            <person name="Korf I.F."/>
            <person name="Cutter A.D."/>
            <person name="Schartner C.M."/>
            <person name="Ralston E.J."/>
            <person name="Meyer B.J."/>
            <person name="Haag E.S."/>
        </authorList>
    </citation>
    <scope>NUCLEOTIDE SEQUENCE [LARGE SCALE GENOMIC DNA]</scope>
    <source>
        <strain evidence="4">JU1422</strain>
    </source>
</reference>
<protein>
    <recommendedName>
        <fullName evidence="5">Chondroitin proteoglycan 3</fullName>
    </recommendedName>
</protein>
<dbReference type="OrthoDB" id="5822889at2759"/>
<evidence type="ECO:0000256" key="2">
    <source>
        <dbReference type="SAM" id="SignalP"/>
    </source>
</evidence>
<dbReference type="AlphaFoldDB" id="A0A2G5VH78"/>
<feature type="signal peptide" evidence="2">
    <location>
        <begin position="1"/>
        <end position="17"/>
    </location>
</feature>
<organism evidence="3 4">
    <name type="scientific">Caenorhabditis nigoni</name>
    <dbReference type="NCBI Taxonomy" id="1611254"/>
    <lineage>
        <taxon>Eukaryota</taxon>
        <taxon>Metazoa</taxon>
        <taxon>Ecdysozoa</taxon>
        <taxon>Nematoda</taxon>
        <taxon>Chromadorea</taxon>
        <taxon>Rhabditida</taxon>
        <taxon>Rhabditina</taxon>
        <taxon>Rhabditomorpha</taxon>
        <taxon>Rhabditoidea</taxon>
        <taxon>Rhabditidae</taxon>
        <taxon>Peloderinae</taxon>
        <taxon>Caenorhabditis</taxon>
    </lineage>
</organism>
<evidence type="ECO:0000313" key="3">
    <source>
        <dbReference type="EMBL" id="PIC51113.1"/>
    </source>
</evidence>
<comment type="caution">
    <text evidence="3">The sequence shown here is derived from an EMBL/GenBank/DDBJ whole genome shotgun (WGS) entry which is preliminary data.</text>
</comment>
<gene>
    <name evidence="3" type="primary">Cni-cpg-3</name>
    <name evidence="3" type="synonym">Cnig_chr_I.g1756</name>
    <name evidence="3" type="ORF">B9Z55_001756</name>
</gene>
<dbReference type="PANTHER" id="PTHR37973:SF3">
    <property type="entry name" value="CHONDROITIN PROTEOGLYCAN 3-RELATED"/>
    <property type="match status" value="1"/>
</dbReference>
<dbReference type="STRING" id="1611254.A0A2G5VH78"/>
<sequence>MRSSFIFALLLIGAALAHPATDPIRSKRAVEIVEDDFSGDASGEASGEFSGEGSGEGSGELSPEVEVTPLTISQLETLNNYAQQVQAEAQKLIHQANFVITEMTALAANAQNLGIMSSIVSTNSQIVLDSARLSLNETETETGNTTTVAPPTTCSTSAVCYSDEGCGSGKCIGALAGTCNCNSCVYGWPCQEDSACGGFIGACNTITATCDCFNAYAKHNMTLTDAFTNFCNVAKCNGGEDNVENCHGLPCNYGFCVC</sequence>
<dbReference type="EMBL" id="PDUG01000001">
    <property type="protein sequence ID" value="PIC51113.1"/>
    <property type="molecule type" value="Genomic_DNA"/>
</dbReference>
<evidence type="ECO:0000256" key="1">
    <source>
        <dbReference type="SAM" id="MobiDB-lite"/>
    </source>
</evidence>
<accession>A0A2G5VH78</accession>
<keyword evidence="2" id="KW-0732">Signal</keyword>